<dbReference type="AlphaFoldDB" id="A0A0E9VB29"/>
<reference evidence="1" key="2">
    <citation type="journal article" date="2015" name="Fish Shellfish Immunol.">
        <title>Early steps in the European eel (Anguilla anguilla)-Vibrio vulnificus interaction in the gills: Role of the RtxA13 toxin.</title>
        <authorList>
            <person name="Callol A."/>
            <person name="Pajuelo D."/>
            <person name="Ebbesson L."/>
            <person name="Teles M."/>
            <person name="MacKenzie S."/>
            <person name="Amaro C."/>
        </authorList>
    </citation>
    <scope>NUCLEOTIDE SEQUENCE</scope>
</reference>
<organism evidence="1">
    <name type="scientific">Anguilla anguilla</name>
    <name type="common">European freshwater eel</name>
    <name type="synonym">Muraena anguilla</name>
    <dbReference type="NCBI Taxonomy" id="7936"/>
    <lineage>
        <taxon>Eukaryota</taxon>
        <taxon>Metazoa</taxon>
        <taxon>Chordata</taxon>
        <taxon>Craniata</taxon>
        <taxon>Vertebrata</taxon>
        <taxon>Euteleostomi</taxon>
        <taxon>Actinopterygii</taxon>
        <taxon>Neopterygii</taxon>
        <taxon>Teleostei</taxon>
        <taxon>Anguilliformes</taxon>
        <taxon>Anguillidae</taxon>
        <taxon>Anguilla</taxon>
    </lineage>
</organism>
<reference evidence="1" key="1">
    <citation type="submission" date="2014-11" db="EMBL/GenBank/DDBJ databases">
        <authorList>
            <person name="Amaro Gonzalez C."/>
        </authorList>
    </citation>
    <scope>NUCLEOTIDE SEQUENCE</scope>
</reference>
<evidence type="ECO:0000313" key="1">
    <source>
        <dbReference type="EMBL" id="JAH74413.1"/>
    </source>
</evidence>
<name>A0A0E9VB29_ANGAN</name>
<proteinExistence type="predicted"/>
<sequence>MLCHKSRSDGICISSILLQHCTHFPEASVFVYSDLSRLNKIQ</sequence>
<protein>
    <submittedName>
        <fullName evidence="1">Uncharacterized protein</fullName>
    </submittedName>
</protein>
<dbReference type="EMBL" id="GBXM01034164">
    <property type="protein sequence ID" value="JAH74413.1"/>
    <property type="molecule type" value="Transcribed_RNA"/>
</dbReference>
<accession>A0A0E9VB29</accession>